<dbReference type="AlphaFoldDB" id="F4GL36"/>
<accession>F4GL36</accession>
<keyword evidence="1" id="KW-0812">Transmembrane</keyword>
<feature type="transmembrane region" description="Helical" evidence="1">
    <location>
        <begin position="41"/>
        <end position="57"/>
    </location>
</feature>
<name>F4GL36_PARC1</name>
<keyword evidence="1" id="KW-0472">Membrane</keyword>
<gene>
    <name evidence="2" type="ordered locus">Spico_1160</name>
</gene>
<protein>
    <submittedName>
        <fullName evidence="2">Uncharacterized protein</fullName>
    </submittedName>
</protein>
<dbReference type="STRING" id="760011.Spico_1160"/>
<organism evidence="2 3">
    <name type="scientific">Parasphaerochaeta coccoides (strain ATCC BAA-1237 / DSM 17374 / SPN1)</name>
    <name type="common">Sphaerochaeta coccoides</name>
    <dbReference type="NCBI Taxonomy" id="760011"/>
    <lineage>
        <taxon>Bacteria</taxon>
        <taxon>Pseudomonadati</taxon>
        <taxon>Spirochaetota</taxon>
        <taxon>Spirochaetia</taxon>
        <taxon>Spirochaetales</taxon>
        <taxon>Sphaerochaetaceae</taxon>
        <taxon>Parasphaerochaeta</taxon>
    </lineage>
</organism>
<evidence type="ECO:0000313" key="2">
    <source>
        <dbReference type="EMBL" id="AEC02376.1"/>
    </source>
</evidence>
<dbReference type="HOGENOM" id="CLU_2847533_0_0_12"/>
<keyword evidence="1" id="KW-1133">Transmembrane helix</keyword>
<reference evidence="2 3" key="2">
    <citation type="journal article" date="2012" name="Stand. Genomic Sci.">
        <title>Complete genome sequence of the termite hindgut bacterium Spirochaeta coccoides type strain (SPN1(T)), reclassification in the genus Sphaerochaeta as Sphaerochaeta coccoides comb. nov. and emendations of the family Spirochaetaceae and the genus Sphaerochaeta.</title>
        <authorList>
            <person name="Abt B."/>
            <person name="Han C."/>
            <person name="Scheuner C."/>
            <person name="Lu M."/>
            <person name="Lapidus A."/>
            <person name="Nolan M."/>
            <person name="Lucas S."/>
            <person name="Hammon N."/>
            <person name="Deshpande S."/>
            <person name="Cheng J.F."/>
            <person name="Tapia R."/>
            <person name="Goodwin L.A."/>
            <person name="Pitluck S."/>
            <person name="Liolios K."/>
            <person name="Pagani I."/>
            <person name="Ivanova N."/>
            <person name="Mavromatis K."/>
            <person name="Mikhailova N."/>
            <person name="Huntemann M."/>
            <person name="Pati A."/>
            <person name="Chen A."/>
            <person name="Palaniappan K."/>
            <person name="Land M."/>
            <person name="Hauser L."/>
            <person name="Brambilla E.M."/>
            <person name="Rohde M."/>
            <person name="Spring S."/>
            <person name="Gronow S."/>
            <person name="Goker M."/>
            <person name="Woyke T."/>
            <person name="Bristow J."/>
            <person name="Eisen J.A."/>
            <person name="Markowitz V."/>
            <person name="Hugenholtz P."/>
            <person name="Kyrpides N.C."/>
            <person name="Klenk H.P."/>
            <person name="Detter J.C."/>
        </authorList>
    </citation>
    <scope>NUCLEOTIDE SEQUENCE [LARGE SCALE GENOMIC DNA]</scope>
    <source>
        <strain evidence="3">ATCC BAA-1237 / DSM 17374 / SPN1</strain>
    </source>
</reference>
<dbReference type="KEGG" id="scc:Spico_1160"/>
<dbReference type="Proteomes" id="UP000007939">
    <property type="component" value="Chromosome"/>
</dbReference>
<dbReference type="EMBL" id="CP002659">
    <property type="protein sequence ID" value="AEC02376.1"/>
    <property type="molecule type" value="Genomic_DNA"/>
</dbReference>
<keyword evidence="3" id="KW-1185">Reference proteome</keyword>
<evidence type="ECO:0000256" key="1">
    <source>
        <dbReference type="SAM" id="Phobius"/>
    </source>
</evidence>
<reference evidence="3" key="1">
    <citation type="submission" date="2011-04" db="EMBL/GenBank/DDBJ databases">
        <title>The complete genome of Spirochaeta coccoides DSM 17374.</title>
        <authorList>
            <person name="Lucas S."/>
            <person name="Copeland A."/>
            <person name="Lapidus A."/>
            <person name="Bruce D."/>
            <person name="Goodwin L."/>
            <person name="Pitluck S."/>
            <person name="Peters L."/>
            <person name="Kyrpides N."/>
            <person name="Mavromatis K."/>
            <person name="Pagani I."/>
            <person name="Ivanova N."/>
            <person name="Ovchinnikova G."/>
            <person name="Lu M."/>
            <person name="Detter J.C."/>
            <person name="Tapia R."/>
            <person name="Han C."/>
            <person name="Land M."/>
            <person name="Hauser L."/>
            <person name="Markowitz V."/>
            <person name="Cheng J.-F."/>
            <person name="Hugenholtz P."/>
            <person name="Woyke T."/>
            <person name="Wu D."/>
            <person name="Spring S."/>
            <person name="Schroeder M."/>
            <person name="Brambilla E."/>
            <person name="Klenk H.-P."/>
            <person name="Eisen J.A."/>
        </authorList>
    </citation>
    <scope>NUCLEOTIDE SEQUENCE [LARGE SCALE GENOMIC DNA]</scope>
    <source>
        <strain evidence="3">ATCC BAA-1237 / DSM 17374 / SPN1</strain>
    </source>
</reference>
<sequence>MITNTKLIVTMTEANQPFSKATKLADKNSSSVIFKNNRSKYLLLVIVVSFNFFGGAVNERKTYQS</sequence>
<evidence type="ECO:0000313" key="3">
    <source>
        <dbReference type="Proteomes" id="UP000007939"/>
    </source>
</evidence>
<proteinExistence type="predicted"/>